<dbReference type="SMART" id="SM00388">
    <property type="entry name" value="HisKA"/>
    <property type="match status" value="1"/>
</dbReference>
<dbReference type="InterPro" id="IPR004358">
    <property type="entry name" value="Sig_transdc_His_kin-like_C"/>
</dbReference>
<comment type="caution">
    <text evidence="12">The sequence shown here is derived from an EMBL/GenBank/DDBJ whole genome shotgun (WGS) entry which is preliminary data.</text>
</comment>
<dbReference type="PANTHER" id="PTHR43065:SF10">
    <property type="entry name" value="PEROXIDE STRESS-ACTIVATED HISTIDINE KINASE MAK3"/>
    <property type="match status" value="1"/>
</dbReference>
<feature type="domain" description="Histidine kinase" evidence="10">
    <location>
        <begin position="402"/>
        <end position="615"/>
    </location>
</feature>
<keyword evidence="5" id="KW-0547">Nucleotide-binding</keyword>
<dbReference type="PRINTS" id="PR00344">
    <property type="entry name" value="BCTRLSENSOR"/>
</dbReference>
<keyword evidence="13" id="KW-1185">Reference proteome</keyword>
<dbReference type="Pfam" id="PF00512">
    <property type="entry name" value="HisKA"/>
    <property type="match status" value="1"/>
</dbReference>
<evidence type="ECO:0000256" key="8">
    <source>
        <dbReference type="ARBA" id="ARBA00023012"/>
    </source>
</evidence>
<sequence>MGGTMAGGATDCAEDRAGAGPMQRLRGAIEALSEGFALFGEDDRLVLCNARFRSGYPGLEELLLPSLPWAIFLAEAARRGLGRGLDRIDAHLAGGGETPLAVEATRPAERWVRLGFHPTEDGGYVLTETDITAERSAEELRANADELLRDVLDACPSNIMMCRIGDGTIIYRNPSWEAQFGPRRSAREVYADPTARSDFLAELLPTGALDHFETEMLGADGRPFPARISARIVGYQSEQAIVASTQDMSRLYAQRDEIVRINRRLFDAIGALDQGFALFDAGHALLAANSRFREVNAPVAALIVPGVANAALVEAAAAAGHEPRAVGWPGAEAGAEPAARFEFALASGRRYAASRKPTSDGGFVLAWRDVTEQRAAERELARRREASFQSEKLTALGELLAGVAHELNNPLSVVVGQALMLREEADDPNTARRIEKISTAAERCAKIVKTFLAMARQRPARLAPTALGAVVETAADVVAQGIRGAGLALETALAPGLPPVQADEDQITQVVVNLLVNAQQALEAAGLPDGRIRLETRMAPDGMVEAVIADNGPGVPDELRQRIFEPFFTTKDVGSGTGVGLALCHRIVSAHDGRLEVDVGPEGGAAFTLGLPVAAGPHVAPGAEAEPLPAGRLTALVVEDEPEVAAMIAELLTGLGVAPSLANSGEAALERLAGGARFDIVLSDLRMPGMGGRALFREIARSRPDLVPGFAFVTGDAMSRDAEAVRAESGRPLIEKPVAPKELRALLRRLAGERTGREAEQ</sequence>
<evidence type="ECO:0000259" key="10">
    <source>
        <dbReference type="PROSITE" id="PS50109"/>
    </source>
</evidence>
<dbReference type="CDD" id="cd00082">
    <property type="entry name" value="HisKA"/>
    <property type="match status" value="1"/>
</dbReference>
<dbReference type="InterPro" id="IPR036890">
    <property type="entry name" value="HATPase_C_sf"/>
</dbReference>
<dbReference type="Gene3D" id="3.40.50.2300">
    <property type="match status" value="1"/>
</dbReference>
<evidence type="ECO:0000259" key="11">
    <source>
        <dbReference type="PROSITE" id="PS50110"/>
    </source>
</evidence>
<keyword evidence="6" id="KW-0418">Kinase</keyword>
<dbReference type="SUPFAM" id="SSF52172">
    <property type="entry name" value="CheY-like"/>
    <property type="match status" value="1"/>
</dbReference>
<dbReference type="InterPro" id="IPR001789">
    <property type="entry name" value="Sig_transdc_resp-reg_receiver"/>
</dbReference>
<dbReference type="InterPro" id="IPR005467">
    <property type="entry name" value="His_kinase_dom"/>
</dbReference>
<dbReference type="SUPFAM" id="SSF55874">
    <property type="entry name" value="ATPase domain of HSP90 chaperone/DNA topoisomerase II/histidine kinase"/>
    <property type="match status" value="1"/>
</dbReference>
<reference evidence="12 13" key="1">
    <citation type="submission" date="2023-04" db="EMBL/GenBank/DDBJ databases">
        <title>Marinoamorphus aggregata gen. nov., sp. Nov., isolate from tissue of brittle star Ophioplocus japonicus.</title>
        <authorList>
            <person name="Kawano K."/>
            <person name="Sawayama S."/>
            <person name="Nakagawa S."/>
        </authorList>
    </citation>
    <scope>NUCLEOTIDE SEQUENCE [LARGE SCALE GENOMIC DNA]</scope>
    <source>
        <strain evidence="12 13">NKW23</strain>
    </source>
</reference>
<dbReference type="InterPro" id="IPR011006">
    <property type="entry name" value="CheY-like_superfamily"/>
</dbReference>
<dbReference type="SUPFAM" id="SSF55785">
    <property type="entry name" value="PYP-like sensor domain (PAS domain)"/>
    <property type="match status" value="1"/>
</dbReference>
<dbReference type="SMART" id="SM00091">
    <property type="entry name" value="PAS"/>
    <property type="match status" value="2"/>
</dbReference>
<evidence type="ECO:0000256" key="6">
    <source>
        <dbReference type="ARBA" id="ARBA00022777"/>
    </source>
</evidence>
<dbReference type="InterPro" id="IPR035965">
    <property type="entry name" value="PAS-like_dom_sf"/>
</dbReference>
<evidence type="ECO:0000313" key="13">
    <source>
        <dbReference type="Proteomes" id="UP001239909"/>
    </source>
</evidence>
<dbReference type="Pfam" id="PF12860">
    <property type="entry name" value="PAS_7"/>
    <property type="match status" value="2"/>
</dbReference>
<feature type="domain" description="Response regulatory" evidence="11">
    <location>
        <begin position="634"/>
        <end position="751"/>
    </location>
</feature>
<gene>
    <name evidence="12" type="ORF">LNKW23_11870</name>
</gene>
<dbReference type="SMART" id="SM00387">
    <property type="entry name" value="HATPase_c"/>
    <property type="match status" value="1"/>
</dbReference>
<dbReference type="SMART" id="SM00448">
    <property type="entry name" value="REC"/>
    <property type="match status" value="1"/>
</dbReference>
<dbReference type="Pfam" id="PF02518">
    <property type="entry name" value="HATPase_c"/>
    <property type="match status" value="1"/>
</dbReference>
<evidence type="ECO:0000256" key="4">
    <source>
        <dbReference type="ARBA" id="ARBA00022679"/>
    </source>
</evidence>
<dbReference type="Gene3D" id="1.10.287.130">
    <property type="match status" value="1"/>
</dbReference>
<dbReference type="EMBL" id="BSYI01000007">
    <property type="protein sequence ID" value="GMG81974.1"/>
    <property type="molecule type" value="Genomic_DNA"/>
</dbReference>
<evidence type="ECO:0000256" key="1">
    <source>
        <dbReference type="ARBA" id="ARBA00000085"/>
    </source>
</evidence>
<dbReference type="Gene3D" id="3.30.450.20">
    <property type="entry name" value="PAS domain"/>
    <property type="match status" value="2"/>
</dbReference>
<evidence type="ECO:0000256" key="5">
    <source>
        <dbReference type="ARBA" id="ARBA00022741"/>
    </source>
</evidence>
<dbReference type="InterPro" id="IPR003594">
    <property type="entry name" value="HATPase_dom"/>
</dbReference>
<dbReference type="EC" id="2.7.13.3" evidence="2"/>
<evidence type="ECO:0000256" key="9">
    <source>
        <dbReference type="PROSITE-ProRule" id="PRU00169"/>
    </source>
</evidence>
<evidence type="ECO:0000256" key="3">
    <source>
        <dbReference type="ARBA" id="ARBA00022553"/>
    </source>
</evidence>
<dbReference type="SUPFAM" id="SSF47384">
    <property type="entry name" value="Homodimeric domain of signal transducing histidine kinase"/>
    <property type="match status" value="1"/>
</dbReference>
<organism evidence="12 13">
    <name type="scientific">Paralimibaculum aggregatum</name>
    <dbReference type="NCBI Taxonomy" id="3036245"/>
    <lineage>
        <taxon>Bacteria</taxon>
        <taxon>Pseudomonadati</taxon>
        <taxon>Pseudomonadota</taxon>
        <taxon>Alphaproteobacteria</taxon>
        <taxon>Rhodobacterales</taxon>
        <taxon>Paracoccaceae</taxon>
        <taxon>Paralimibaculum</taxon>
    </lineage>
</organism>
<evidence type="ECO:0000313" key="12">
    <source>
        <dbReference type="EMBL" id="GMG81974.1"/>
    </source>
</evidence>
<dbReference type="PANTHER" id="PTHR43065">
    <property type="entry name" value="SENSOR HISTIDINE KINASE"/>
    <property type="match status" value="1"/>
</dbReference>
<comment type="catalytic activity">
    <reaction evidence="1">
        <text>ATP + protein L-histidine = ADP + protein N-phospho-L-histidine.</text>
        <dbReference type="EC" id="2.7.13.3"/>
    </reaction>
</comment>
<dbReference type="Pfam" id="PF00072">
    <property type="entry name" value="Response_reg"/>
    <property type="match status" value="1"/>
</dbReference>
<accession>A0ABQ6LMV7</accession>
<proteinExistence type="predicted"/>
<evidence type="ECO:0000256" key="7">
    <source>
        <dbReference type="ARBA" id="ARBA00022840"/>
    </source>
</evidence>
<dbReference type="PROSITE" id="PS50110">
    <property type="entry name" value="RESPONSE_REGULATORY"/>
    <property type="match status" value="1"/>
</dbReference>
<dbReference type="InterPro" id="IPR003661">
    <property type="entry name" value="HisK_dim/P_dom"/>
</dbReference>
<dbReference type="PROSITE" id="PS50109">
    <property type="entry name" value="HIS_KIN"/>
    <property type="match status" value="1"/>
</dbReference>
<protein>
    <recommendedName>
        <fullName evidence="2">histidine kinase</fullName>
        <ecNumber evidence="2">2.7.13.3</ecNumber>
    </recommendedName>
</protein>
<dbReference type="Pfam" id="PF13188">
    <property type="entry name" value="PAS_8"/>
    <property type="match status" value="1"/>
</dbReference>
<dbReference type="CDD" id="cd00156">
    <property type="entry name" value="REC"/>
    <property type="match status" value="1"/>
</dbReference>
<keyword evidence="4" id="KW-0808">Transferase</keyword>
<evidence type="ECO:0000256" key="2">
    <source>
        <dbReference type="ARBA" id="ARBA00012438"/>
    </source>
</evidence>
<keyword evidence="3 9" id="KW-0597">Phosphoprotein</keyword>
<feature type="modified residue" description="4-aspartylphosphate" evidence="9">
    <location>
        <position position="684"/>
    </location>
</feature>
<dbReference type="InterPro" id="IPR036097">
    <property type="entry name" value="HisK_dim/P_sf"/>
</dbReference>
<dbReference type="Gene3D" id="3.30.565.10">
    <property type="entry name" value="Histidine kinase-like ATPase, C-terminal domain"/>
    <property type="match status" value="1"/>
</dbReference>
<dbReference type="Proteomes" id="UP001239909">
    <property type="component" value="Unassembled WGS sequence"/>
</dbReference>
<keyword evidence="7" id="KW-0067">ATP-binding</keyword>
<name>A0ABQ6LMV7_9RHOB</name>
<dbReference type="InterPro" id="IPR000014">
    <property type="entry name" value="PAS"/>
</dbReference>
<keyword evidence="8" id="KW-0902">Two-component regulatory system</keyword>